<evidence type="ECO:0008006" key="3">
    <source>
        <dbReference type="Google" id="ProtNLM"/>
    </source>
</evidence>
<keyword evidence="2" id="KW-1185">Reference proteome</keyword>
<comment type="caution">
    <text evidence="1">The sequence shown here is derived from an EMBL/GenBank/DDBJ whole genome shotgun (WGS) entry which is preliminary data.</text>
</comment>
<accession>A0ABT3Q0B5</accession>
<name>A0ABT3Q0B5_9BACT</name>
<dbReference type="Proteomes" id="UP001207337">
    <property type="component" value="Unassembled WGS sequence"/>
</dbReference>
<reference evidence="1 2" key="1">
    <citation type="submission" date="2021-11" db="EMBL/GenBank/DDBJ databases">
        <title>Aliifidinibius sp. nov., a new bacterium isolated from saline soil.</title>
        <authorList>
            <person name="Galisteo C."/>
            <person name="De La Haba R."/>
            <person name="Sanchez-Porro C."/>
            <person name="Ventosa A."/>
        </authorList>
    </citation>
    <scope>NUCLEOTIDE SEQUENCE [LARGE SCALE GENOMIC DNA]</scope>
    <source>
        <strain evidence="1 2">KACC 190600</strain>
    </source>
</reference>
<organism evidence="1 2">
    <name type="scientific">Fodinibius salicampi</name>
    <dbReference type="NCBI Taxonomy" id="1920655"/>
    <lineage>
        <taxon>Bacteria</taxon>
        <taxon>Pseudomonadati</taxon>
        <taxon>Balneolota</taxon>
        <taxon>Balneolia</taxon>
        <taxon>Balneolales</taxon>
        <taxon>Balneolaceae</taxon>
        <taxon>Fodinibius</taxon>
    </lineage>
</organism>
<evidence type="ECO:0000313" key="2">
    <source>
        <dbReference type="Proteomes" id="UP001207337"/>
    </source>
</evidence>
<protein>
    <recommendedName>
        <fullName evidence="3">Outer membrane protein beta-barrel domain-containing protein</fullName>
    </recommendedName>
</protein>
<evidence type="ECO:0000313" key="1">
    <source>
        <dbReference type="EMBL" id="MCW9713529.1"/>
    </source>
</evidence>
<dbReference type="SUPFAM" id="SSF56925">
    <property type="entry name" value="OMPA-like"/>
    <property type="match status" value="1"/>
</dbReference>
<dbReference type="RefSeq" id="WP_265790293.1">
    <property type="nucleotide sequence ID" value="NZ_BAABRS010000003.1"/>
</dbReference>
<proteinExistence type="predicted"/>
<sequence length="177" mass="19574">MKSLRSDVGINGLTANFHGLSDFEYLGNDTLNYDGSSELEFVFRDVRMMTPQLGVGFQLLTSFFIDNSGDETNYGVGSWGIGPVVRYYPFESDRFQPYAQANSMFGNNLAVGKLANTESGGNGFRVRLGLRGGVAYRLTNNIGLFIEGGPDWGSGRLFKADARTYQLNIGIDLYRFN</sequence>
<dbReference type="Gene3D" id="2.40.160.20">
    <property type="match status" value="1"/>
</dbReference>
<dbReference type="InterPro" id="IPR011250">
    <property type="entry name" value="OMP/PagP_B-barrel"/>
</dbReference>
<gene>
    <name evidence="1" type="ORF">LQ318_11510</name>
</gene>
<dbReference type="EMBL" id="JAJNDC010000003">
    <property type="protein sequence ID" value="MCW9713529.1"/>
    <property type="molecule type" value="Genomic_DNA"/>
</dbReference>